<evidence type="ECO:0000259" key="5">
    <source>
        <dbReference type="SMART" id="SM00849"/>
    </source>
</evidence>
<dbReference type="Gene3D" id="3.60.15.10">
    <property type="entry name" value="Ribonuclease Z/Hydroxyacylglutathione hydrolase-like"/>
    <property type="match status" value="1"/>
</dbReference>
<sequence length="304" mass="33908">MLQAQNRSSIPITNAAIYHFKIGKWNAMSVSDGNLSFPPTFFLPNADPKEIEASLREDFLAPKELSIYVNVLYLNTGRNKVLIDMGAGKTGQGTVGQLVANLEASGVKAKDIDTVIITHAHPDHVGGITTTTGKLNFPNARYYLAKKEWDFWTAPTVKMPNSLLDEEYKRQTIDAVKPQLKAMANRVTLFQPGNEVVPGIEAVDVSGHTPGQSAYLITSGKEQLTVTGDVFYSDPLNLEHPDWEVRFDVDPALGVATRQRVLKKFSRDRQLLLVPHMPFPGIGHVRARSDHYEWEPIQWEFKPS</sequence>
<comment type="similarity">
    <text evidence="1">Belongs to the metallo-beta-lactamase superfamily.</text>
</comment>
<dbReference type="SMART" id="SM00849">
    <property type="entry name" value="Lactamase_B"/>
    <property type="match status" value="1"/>
</dbReference>
<dbReference type="InterPro" id="IPR001279">
    <property type="entry name" value="Metallo-B-lactamas"/>
</dbReference>
<dbReference type="PANTHER" id="PTHR42978">
    <property type="entry name" value="QUORUM-QUENCHING LACTONASE YTNP-RELATED-RELATED"/>
    <property type="match status" value="1"/>
</dbReference>
<dbReference type="InterPro" id="IPR036866">
    <property type="entry name" value="RibonucZ/Hydroxyglut_hydro"/>
</dbReference>
<evidence type="ECO:0000313" key="7">
    <source>
        <dbReference type="Proteomes" id="UP000053372"/>
    </source>
</evidence>
<proteinExistence type="inferred from homology"/>
<dbReference type="CDD" id="cd07720">
    <property type="entry name" value="OPHC2-like_MBL-fold"/>
    <property type="match status" value="1"/>
</dbReference>
<dbReference type="SUPFAM" id="SSF56281">
    <property type="entry name" value="Metallo-hydrolase/oxidoreductase"/>
    <property type="match status" value="1"/>
</dbReference>
<dbReference type="InterPro" id="IPR051013">
    <property type="entry name" value="MBL_superfamily_lactonases"/>
</dbReference>
<dbReference type="Proteomes" id="UP000053372">
    <property type="component" value="Unassembled WGS sequence"/>
</dbReference>
<protein>
    <submittedName>
        <fullName evidence="6">MBL fold metallo-hydrolase</fullName>
    </submittedName>
</protein>
<dbReference type="PANTHER" id="PTHR42978:SF6">
    <property type="entry name" value="QUORUM-QUENCHING LACTONASE YTNP-RELATED"/>
    <property type="match status" value="1"/>
</dbReference>
<gene>
    <name evidence="6" type="ORF">BC008_07560</name>
</gene>
<keyword evidence="2" id="KW-0479">Metal-binding</keyword>
<reference evidence="6 7" key="1">
    <citation type="journal article" date="2015" name="Genome Announc.">
        <title>Draft Genome of the Euendolithic (true boring) Cyanobacterium Mastigocoleus testarum strain BC008.</title>
        <authorList>
            <person name="Guida B.S."/>
            <person name="Garcia-Pichel F."/>
        </authorList>
    </citation>
    <scope>NUCLEOTIDE SEQUENCE [LARGE SCALE GENOMIC DNA]</scope>
    <source>
        <strain evidence="6 7">BC008</strain>
    </source>
</reference>
<keyword evidence="4" id="KW-0862">Zinc</keyword>
<evidence type="ECO:0000256" key="2">
    <source>
        <dbReference type="ARBA" id="ARBA00022723"/>
    </source>
</evidence>
<keyword evidence="7" id="KW-1185">Reference proteome</keyword>
<dbReference type="EMBL" id="LMTZ01000168">
    <property type="protein sequence ID" value="KST61920.1"/>
    <property type="molecule type" value="Genomic_DNA"/>
</dbReference>
<organism evidence="6 7">
    <name type="scientific">Mastigocoleus testarum BC008</name>
    <dbReference type="NCBI Taxonomy" id="371196"/>
    <lineage>
        <taxon>Bacteria</taxon>
        <taxon>Bacillati</taxon>
        <taxon>Cyanobacteriota</taxon>
        <taxon>Cyanophyceae</taxon>
        <taxon>Nostocales</taxon>
        <taxon>Hapalosiphonaceae</taxon>
        <taxon>Mastigocoleus</taxon>
    </lineage>
</organism>
<evidence type="ECO:0000256" key="3">
    <source>
        <dbReference type="ARBA" id="ARBA00022801"/>
    </source>
</evidence>
<evidence type="ECO:0000256" key="1">
    <source>
        <dbReference type="ARBA" id="ARBA00007749"/>
    </source>
</evidence>
<dbReference type="GO" id="GO:0046872">
    <property type="term" value="F:metal ion binding"/>
    <property type="evidence" value="ECO:0007669"/>
    <property type="project" value="UniProtKB-KW"/>
</dbReference>
<comment type="caution">
    <text evidence="6">The sequence shown here is derived from an EMBL/GenBank/DDBJ whole genome shotgun (WGS) entry which is preliminary data.</text>
</comment>
<evidence type="ECO:0000313" key="6">
    <source>
        <dbReference type="EMBL" id="KST61920.1"/>
    </source>
</evidence>
<feature type="domain" description="Metallo-beta-lactamase" evidence="5">
    <location>
        <begin position="68"/>
        <end position="276"/>
    </location>
</feature>
<keyword evidence="3 6" id="KW-0378">Hydrolase</keyword>
<dbReference type="AlphaFoldDB" id="A0A0V7ZBN3"/>
<accession>A0A0V7ZBN3</accession>
<dbReference type="Pfam" id="PF00753">
    <property type="entry name" value="Lactamase_B"/>
    <property type="match status" value="1"/>
</dbReference>
<name>A0A0V7ZBN3_9CYAN</name>
<dbReference type="GO" id="GO:0016787">
    <property type="term" value="F:hydrolase activity"/>
    <property type="evidence" value="ECO:0007669"/>
    <property type="project" value="UniProtKB-KW"/>
</dbReference>
<evidence type="ECO:0000256" key="4">
    <source>
        <dbReference type="ARBA" id="ARBA00022833"/>
    </source>
</evidence>